<dbReference type="PANTHER" id="PTHR37162">
    <property type="entry name" value="HAT FAMILY DIMERISATION DOMAINCONTAINING PROTEIN-RELATED"/>
    <property type="match status" value="1"/>
</dbReference>
<comment type="caution">
    <text evidence="1">The sequence shown here is derived from an EMBL/GenBank/DDBJ whole genome shotgun (WGS) entry which is preliminary data.</text>
</comment>
<protein>
    <submittedName>
        <fullName evidence="1">Uncharacterized protein</fullName>
    </submittedName>
</protein>
<dbReference type="Proteomes" id="UP001152795">
    <property type="component" value="Unassembled WGS sequence"/>
</dbReference>
<reference evidence="1" key="1">
    <citation type="submission" date="2020-04" db="EMBL/GenBank/DDBJ databases">
        <authorList>
            <person name="Alioto T."/>
            <person name="Alioto T."/>
            <person name="Gomez Garrido J."/>
        </authorList>
    </citation>
    <scope>NUCLEOTIDE SEQUENCE</scope>
    <source>
        <strain evidence="1">A484AB</strain>
    </source>
</reference>
<sequence>MDDIWKRVASNNNDRAKSMEIKICGAFLAEHNLPISLSDGLVQFLQSLSPRDDVIKTVTLGKQKASNVIRQVLGFDYLHQTVSTLRSEKFSFVIDEATDLSTSRQLAILATYFDMDAFETKHYLVHMVEVEARTAEACAIYSSVKNTFTELLIPMKNITGYSSDTTNMMFGRERNSVSQLLKSEQKNVQTLKCSCHLTT</sequence>
<organism evidence="1 2">
    <name type="scientific">Paramuricea clavata</name>
    <name type="common">Red gorgonian</name>
    <name type="synonym">Violescent sea-whip</name>
    <dbReference type="NCBI Taxonomy" id="317549"/>
    <lineage>
        <taxon>Eukaryota</taxon>
        <taxon>Metazoa</taxon>
        <taxon>Cnidaria</taxon>
        <taxon>Anthozoa</taxon>
        <taxon>Octocorallia</taxon>
        <taxon>Malacalcyonacea</taxon>
        <taxon>Plexauridae</taxon>
        <taxon>Paramuricea</taxon>
    </lineage>
</organism>
<accession>A0A7D9L2Z7</accession>
<dbReference type="EMBL" id="CACRXK020013219">
    <property type="protein sequence ID" value="CAB4024753.1"/>
    <property type="molecule type" value="Genomic_DNA"/>
</dbReference>
<proteinExistence type="predicted"/>
<keyword evidence="2" id="KW-1185">Reference proteome</keyword>
<evidence type="ECO:0000313" key="1">
    <source>
        <dbReference type="EMBL" id="CAB4024753.1"/>
    </source>
</evidence>
<dbReference type="PANTHER" id="PTHR37162:SF1">
    <property type="entry name" value="BED-TYPE DOMAIN-CONTAINING PROTEIN"/>
    <property type="match status" value="1"/>
</dbReference>
<name>A0A7D9L2Z7_PARCT</name>
<dbReference type="OrthoDB" id="6159421at2759"/>
<dbReference type="AlphaFoldDB" id="A0A7D9L2Z7"/>
<gene>
    <name evidence="1" type="ORF">PACLA_8A021717</name>
</gene>
<evidence type="ECO:0000313" key="2">
    <source>
        <dbReference type="Proteomes" id="UP001152795"/>
    </source>
</evidence>